<dbReference type="Proteomes" id="UP001153954">
    <property type="component" value="Unassembled WGS sequence"/>
</dbReference>
<reference evidence="2" key="1">
    <citation type="submission" date="2022-03" db="EMBL/GenBank/DDBJ databases">
        <authorList>
            <person name="Tunstrom K."/>
        </authorList>
    </citation>
    <scope>NUCLEOTIDE SEQUENCE</scope>
</reference>
<sequence>MESTALGAAIVAGRALRVWPASTPSPPADTFLPSISNEEREIRRERWESALERCLGWAIEDDEKTEIKSDEIDYTTKVLPSGLFFFGTALLVILADKFKI</sequence>
<dbReference type="AlphaFoldDB" id="A0AAU9TIC5"/>
<evidence type="ECO:0000256" key="1">
    <source>
        <dbReference type="SAM" id="Phobius"/>
    </source>
</evidence>
<dbReference type="Gene3D" id="3.30.420.40">
    <property type="match status" value="1"/>
</dbReference>
<gene>
    <name evidence="2" type="ORF">EEDITHA_LOCUS2863</name>
</gene>
<dbReference type="InterPro" id="IPR043129">
    <property type="entry name" value="ATPase_NBD"/>
</dbReference>
<feature type="transmembrane region" description="Helical" evidence="1">
    <location>
        <begin position="78"/>
        <end position="95"/>
    </location>
</feature>
<organism evidence="2 3">
    <name type="scientific">Euphydryas editha</name>
    <name type="common">Edith's checkerspot</name>
    <dbReference type="NCBI Taxonomy" id="104508"/>
    <lineage>
        <taxon>Eukaryota</taxon>
        <taxon>Metazoa</taxon>
        <taxon>Ecdysozoa</taxon>
        <taxon>Arthropoda</taxon>
        <taxon>Hexapoda</taxon>
        <taxon>Insecta</taxon>
        <taxon>Pterygota</taxon>
        <taxon>Neoptera</taxon>
        <taxon>Endopterygota</taxon>
        <taxon>Lepidoptera</taxon>
        <taxon>Glossata</taxon>
        <taxon>Ditrysia</taxon>
        <taxon>Papilionoidea</taxon>
        <taxon>Nymphalidae</taxon>
        <taxon>Nymphalinae</taxon>
        <taxon>Euphydryas</taxon>
    </lineage>
</organism>
<keyword evidence="1" id="KW-0472">Membrane</keyword>
<accession>A0AAU9TIC5</accession>
<evidence type="ECO:0000313" key="3">
    <source>
        <dbReference type="Proteomes" id="UP001153954"/>
    </source>
</evidence>
<name>A0AAU9TIC5_EUPED</name>
<proteinExistence type="predicted"/>
<dbReference type="EMBL" id="CAKOGL010000005">
    <property type="protein sequence ID" value="CAH2086489.1"/>
    <property type="molecule type" value="Genomic_DNA"/>
</dbReference>
<keyword evidence="1" id="KW-0812">Transmembrane</keyword>
<dbReference type="SUPFAM" id="SSF53067">
    <property type="entry name" value="Actin-like ATPase domain"/>
    <property type="match status" value="1"/>
</dbReference>
<evidence type="ECO:0000313" key="2">
    <source>
        <dbReference type="EMBL" id="CAH2086489.1"/>
    </source>
</evidence>
<keyword evidence="1" id="KW-1133">Transmembrane helix</keyword>
<protein>
    <submittedName>
        <fullName evidence="2">Uncharacterized protein</fullName>
    </submittedName>
</protein>
<keyword evidence="3" id="KW-1185">Reference proteome</keyword>
<comment type="caution">
    <text evidence="2">The sequence shown here is derived from an EMBL/GenBank/DDBJ whole genome shotgun (WGS) entry which is preliminary data.</text>
</comment>